<dbReference type="InterPro" id="IPR021333">
    <property type="entry name" value="DUF2946"/>
</dbReference>
<dbReference type="Pfam" id="PF11162">
    <property type="entry name" value="DUF2946"/>
    <property type="match status" value="1"/>
</dbReference>
<reference evidence="3 4" key="1">
    <citation type="submission" date="2019-07" db="EMBL/GenBank/DDBJ databases">
        <title>Lysobacter weifangensis sp. nov., isolated from bensulfuron-methyl contaminated farmland soil.</title>
        <authorList>
            <person name="Zhao H."/>
        </authorList>
    </citation>
    <scope>NUCLEOTIDE SEQUENCE [LARGE SCALE GENOMIC DNA]</scope>
    <source>
        <strain evidence="3 4">CC-Bw-6</strain>
    </source>
</reference>
<evidence type="ECO:0000256" key="1">
    <source>
        <dbReference type="SAM" id="MobiDB-lite"/>
    </source>
</evidence>
<protein>
    <submittedName>
        <fullName evidence="3">DUF2946 domain-containing protein</fullName>
    </submittedName>
</protein>
<dbReference type="AlphaFoldDB" id="A0A516V5C8"/>
<dbReference type="Proteomes" id="UP000315891">
    <property type="component" value="Chromosome"/>
</dbReference>
<dbReference type="RefSeq" id="WP_143879241.1">
    <property type="nucleotide sequence ID" value="NZ_BAABLZ010000001.1"/>
</dbReference>
<keyword evidence="2" id="KW-0732">Signal</keyword>
<feature type="signal peptide" evidence="2">
    <location>
        <begin position="1"/>
        <end position="31"/>
    </location>
</feature>
<dbReference type="OrthoDB" id="6058832at2"/>
<evidence type="ECO:0000313" key="4">
    <source>
        <dbReference type="Proteomes" id="UP000315891"/>
    </source>
</evidence>
<evidence type="ECO:0000256" key="2">
    <source>
        <dbReference type="SAM" id="SignalP"/>
    </source>
</evidence>
<evidence type="ECO:0000313" key="3">
    <source>
        <dbReference type="EMBL" id="QDQ73729.1"/>
    </source>
</evidence>
<accession>A0A516V5C8</accession>
<proteinExistence type="predicted"/>
<gene>
    <name evidence="3" type="ORF">FNZ56_07505</name>
</gene>
<feature type="chain" id="PRO_5022144366" evidence="2">
    <location>
        <begin position="32"/>
        <end position="128"/>
    </location>
</feature>
<sequence>MRRFRFQHAMARLALLAMLLLAALPTAGRFAASVQGEPGWAGLCTSAGLKWVQVGGDHAGAPTTTHDDDCAYCPLLSALDAPVAVPMLLSPLASHPAFAAGSAAQRPVETPLSGLGARGPPQVPDAIA</sequence>
<name>A0A516V5C8_9GAMM</name>
<keyword evidence="4" id="KW-1185">Reference proteome</keyword>
<dbReference type="EMBL" id="CP041742">
    <property type="protein sequence ID" value="QDQ73729.1"/>
    <property type="molecule type" value="Genomic_DNA"/>
</dbReference>
<feature type="region of interest" description="Disordered" evidence="1">
    <location>
        <begin position="109"/>
        <end position="128"/>
    </location>
</feature>
<organism evidence="3 4">
    <name type="scientific">Pseudoluteimonas lycopersici</name>
    <dbReference type="NCBI Taxonomy" id="1324796"/>
    <lineage>
        <taxon>Bacteria</taxon>
        <taxon>Pseudomonadati</taxon>
        <taxon>Pseudomonadota</taxon>
        <taxon>Gammaproteobacteria</taxon>
        <taxon>Lysobacterales</taxon>
        <taxon>Lysobacteraceae</taxon>
        <taxon>Pseudoluteimonas</taxon>
    </lineage>
</organism>